<dbReference type="InterPro" id="IPR007765">
    <property type="entry name" value="Baculo_p24"/>
</dbReference>
<keyword evidence="2" id="KW-1185">Reference proteome</keyword>
<dbReference type="RefSeq" id="YP_010800780.1">
    <property type="nucleotide sequence ID" value="NC_076905.1"/>
</dbReference>
<dbReference type="KEGG" id="vg:80539426"/>
<gene>
    <name evidence="1" type="primary">p24</name>
    <name evidence="1" type="ORF">H4Q86_062</name>
</gene>
<evidence type="ECO:0000313" key="2">
    <source>
        <dbReference type="Proteomes" id="UP000829694"/>
    </source>
</evidence>
<organism evidence="1 2">
    <name type="scientific">Matsumuraeses phaseoli granulovirus</name>
    <dbReference type="NCBI Taxonomy" id="2760664"/>
    <lineage>
        <taxon>Viruses</taxon>
        <taxon>Viruses incertae sedis</taxon>
        <taxon>Naldaviricetes</taxon>
        <taxon>Lefavirales</taxon>
        <taxon>Baculoviridae</taxon>
        <taxon>Betabaculovirus</taxon>
        <taxon>Betabaculovirus maphaseoli</taxon>
    </lineage>
</organism>
<dbReference type="GO" id="GO:0019028">
    <property type="term" value="C:viral capsid"/>
    <property type="evidence" value="ECO:0007669"/>
    <property type="project" value="InterPro"/>
</dbReference>
<dbReference type="Proteomes" id="UP000829694">
    <property type="component" value="Segment"/>
</dbReference>
<sequence>MSFEYNSGPIEVFMVCNEDNKEINGYAEVSAVSNLLSPYTRISTTQLWNTTHASYKIQNGGKNFIHAIAICKYLSSIPENESASYKNLRQLVRDLIVGDQKEMSDDTKLELGKIEAQLQILNTKLTEMNNEKYTLSDYNGLLQILKRELLSELKGDDEIIHEPIVVVTEV</sequence>
<proteinExistence type="predicted"/>
<dbReference type="EMBL" id="MT844067">
    <property type="protein sequence ID" value="QOD40025.1"/>
    <property type="molecule type" value="Genomic_DNA"/>
</dbReference>
<accession>A0AAE7MLE5</accession>
<evidence type="ECO:0000313" key="1">
    <source>
        <dbReference type="EMBL" id="QOD40025.1"/>
    </source>
</evidence>
<name>A0AAE7MLE5_9BBAC</name>
<dbReference type="GeneID" id="80539426"/>
<reference evidence="1" key="1">
    <citation type="journal article" date="2020" name="Viruses">
        <title>Genome Analysis of a Novel Clade b Betabaculovirus Isolated from the Legume Pest Matsumuraeses phaseoli (Lepidoptera: Tortricidae).</title>
        <authorList>
            <person name="Shu R."/>
            <person name="Meng Q."/>
            <person name="Miao L."/>
            <person name="Liang H."/>
            <person name="Chen J."/>
            <person name="Xu Y."/>
            <person name="Cheng L."/>
            <person name="Jin W."/>
            <person name="Qin Q."/>
            <person name="Zhang H."/>
        </authorList>
    </citation>
    <scope>NUCLEOTIDE SEQUENCE</scope>
    <source>
        <strain evidence="1">IOZ01</strain>
    </source>
</reference>
<protein>
    <submittedName>
        <fullName evidence="1">P24</fullName>
    </submittedName>
</protein>
<dbReference type="Pfam" id="PF05073">
    <property type="entry name" value="Baculo_p24"/>
    <property type="match status" value="1"/>
</dbReference>